<organism evidence="1 2">
    <name type="scientific">Spirosoma endophyticum</name>
    <dbReference type="NCBI Taxonomy" id="662367"/>
    <lineage>
        <taxon>Bacteria</taxon>
        <taxon>Pseudomonadati</taxon>
        <taxon>Bacteroidota</taxon>
        <taxon>Cytophagia</taxon>
        <taxon>Cytophagales</taxon>
        <taxon>Cytophagaceae</taxon>
        <taxon>Spirosoma</taxon>
    </lineage>
</organism>
<reference evidence="1 2" key="1">
    <citation type="submission" date="2016-10" db="EMBL/GenBank/DDBJ databases">
        <authorList>
            <person name="de Groot N.N."/>
        </authorList>
    </citation>
    <scope>NUCLEOTIDE SEQUENCE [LARGE SCALE GENOMIC DNA]</scope>
    <source>
        <strain evidence="1 2">DSM 26130</strain>
    </source>
</reference>
<dbReference type="Proteomes" id="UP000198598">
    <property type="component" value="Unassembled WGS sequence"/>
</dbReference>
<evidence type="ECO:0000313" key="2">
    <source>
        <dbReference type="Proteomes" id="UP000198598"/>
    </source>
</evidence>
<evidence type="ECO:0008006" key="3">
    <source>
        <dbReference type="Google" id="ProtNLM"/>
    </source>
</evidence>
<keyword evidence="2" id="KW-1185">Reference proteome</keyword>
<sequence>MTKIRKLGTNVYALQSGKNGAVVTFGNADTSFSSGKGGGSGGRGEHVQWGDKDLQLGNMHKLASESPNKWRLVKTRRDFVVGRGVYTHADEKAGQGSDTLFEVKKFKSFEQWRILSDWDRVWIRQNLQYAFSGNVFLKMILEAGKKNVTYEVIDAFKMRVRKPAANETKITAYIFNANFGTKAYKPADSTVIPAFDPADPTKFPVCILHLRDDLPGQDFYSFADWWSTETWTRVANKIPIFHDSGLDNGYNIKYHISVADDYFDRDDQTQEEKEALQSEVLRKMGETLAGIENTDKALVTFHKVDINGKEIAGIKITPITNKMSDDAYTTLFNTANVAQASGHGVLPSLAGIDTGGKLGGSGKELESAANYQQNFLTYVDRFILLTPLRIAKIINGWEEEMDFDVRNIQLYNYDVTPKNSGANPNSSDNENADK</sequence>
<name>A0A1I1SKK5_9BACT</name>
<protein>
    <recommendedName>
        <fullName evidence="3">Phage portal protein</fullName>
    </recommendedName>
</protein>
<dbReference type="EMBL" id="FOLQ01000005">
    <property type="protein sequence ID" value="SFD47009.1"/>
    <property type="molecule type" value="Genomic_DNA"/>
</dbReference>
<proteinExistence type="predicted"/>
<dbReference type="RefSeq" id="WP_093827526.1">
    <property type="nucleotide sequence ID" value="NZ_FOLQ01000005.1"/>
</dbReference>
<accession>A0A1I1SKK5</accession>
<dbReference type="AlphaFoldDB" id="A0A1I1SKK5"/>
<gene>
    <name evidence="1" type="ORF">SAMN05216167_105142</name>
</gene>
<dbReference type="OrthoDB" id="671786at2"/>
<evidence type="ECO:0000313" key="1">
    <source>
        <dbReference type="EMBL" id="SFD47009.1"/>
    </source>
</evidence>
<dbReference type="STRING" id="662367.SAMN05216167_105142"/>